<sequence>MFHTSHCWYVCNTLKIKVPVLEQKYVRFETTKLNLRGSKNSCLAFVRRLLPLKHLWKEQTLEVAFEKRMDSDFYDEMLQILVSPTVGLKFYSEKTSVLAACPNVILTNISCNPTEVVDHLHCGELQTLRIILDCCWSEDEANLMRYLIKEKFQAAIVPQSFVLAISSFQRKETKDFENLENIQTGESLAMTRADVYLKIRRTKLVVAKDKMKAKK</sequence>
<accession>A0A915DXY4</accession>
<keyword evidence="1" id="KW-1185">Reference proteome</keyword>
<proteinExistence type="predicted"/>
<dbReference type="WBParaSite" id="jg24349">
    <property type="protein sequence ID" value="jg24349"/>
    <property type="gene ID" value="jg24349"/>
</dbReference>
<organism evidence="1 2">
    <name type="scientific">Ditylenchus dipsaci</name>
    <dbReference type="NCBI Taxonomy" id="166011"/>
    <lineage>
        <taxon>Eukaryota</taxon>
        <taxon>Metazoa</taxon>
        <taxon>Ecdysozoa</taxon>
        <taxon>Nematoda</taxon>
        <taxon>Chromadorea</taxon>
        <taxon>Rhabditida</taxon>
        <taxon>Tylenchina</taxon>
        <taxon>Tylenchomorpha</taxon>
        <taxon>Sphaerularioidea</taxon>
        <taxon>Anguinidae</taxon>
        <taxon>Anguininae</taxon>
        <taxon>Ditylenchus</taxon>
    </lineage>
</organism>
<evidence type="ECO:0000313" key="2">
    <source>
        <dbReference type="WBParaSite" id="jg24349"/>
    </source>
</evidence>
<name>A0A915DXY4_9BILA</name>
<reference evidence="2" key="1">
    <citation type="submission" date="2022-11" db="UniProtKB">
        <authorList>
            <consortium name="WormBaseParasite"/>
        </authorList>
    </citation>
    <scope>IDENTIFICATION</scope>
</reference>
<dbReference type="AlphaFoldDB" id="A0A915DXY4"/>
<evidence type="ECO:0000313" key="1">
    <source>
        <dbReference type="Proteomes" id="UP000887574"/>
    </source>
</evidence>
<protein>
    <submittedName>
        <fullName evidence="2">Uncharacterized protein</fullName>
    </submittedName>
</protein>
<dbReference type="Proteomes" id="UP000887574">
    <property type="component" value="Unplaced"/>
</dbReference>